<comment type="caution">
    <text evidence="4">The sequence shown here is derived from an EMBL/GenBank/DDBJ whole genome shotgun (WGS) entry which is preliminary data.</text>
</comment>
<keyword evidence="5" id="KW-1185">Reference proteome</keyword>
<feature type="domain" description="AP-5 complex subunit zeta-1 ARM repeats" evidence="1">
    <location>
        <begin position="315"/>
        <end position="432"/>
    </location>
</feature>
<dbReference type="InterPro" id="IPR055450">
    <property type="entry name" value="AP5Z1_ARM"/>
</dbReference>
<dbReference type="Pfam" id="PF14764">
    <property type="entry name" value="SPG48"/>
    <property type="match status" value="1"/>
</dbReference>
<dbReference type="AlphaFoldDB" id="A0ABD3WYN1"/>
<evidence type="ECO:0000259" key="2">
    <source>
        <dbReference type="Pfam" id="PF25153"/>
    </source>
</evidence>
<reference evidence="4 5" key="1">
    <citation type="submission" date="2024-11" db="EMBL/GenBank/DDBJ databases">
        <title>Chromosome-level genome assembly of the freshwater bivalve Anodonta woodiana.</title>
        <authorList>
            <person name="Chen X."/>
        </authorList>
    </citation>
    <scope>NUCLEOTIDE SEQUENCE [LARGE SCALE GENOMIC DNA]</scope>
    <source>
        <strain evidence="4">MN2024</strain>
        <tissue evidence="4">Gills</tissue>
    </source>
</reference>
<sequence length="546" mass="61975">MALSMIDKLFQQAKNTTPEEIERLCNGILDAVYNPDQASELTVQLRQLYLVLHASQSEPSVPVQFILRLLAAVPLTDKNRIKECLLCRRILMELIPFHSDDSASQDGSDMKQTTTESSKLLLQALQGKELGCLSKHLAQAVCWLTSEGVDLDTQRRAFFFLVSISLLHSSQVSTDQVKTVSDQMSSWLMNASLCQAPIPYTFNPFKKDQSYPVTEVDGNPATNFFTVLNIGQYYTNDQLLNIYTFSMLYQWLSQVSRKTRTDNSIIDTSEENSQQFDKITLRKIFDSLVDRSIDYAFRVLDQCERKPKVPSDAELQIACLVETVNILDLVCQLDERHIPRVFQEVKRMYSKLSQDPANARIVIHVLQFTVNHCTALSYDASESFKIFFHKLLSRSFSNPAVAFETVLFIRNNLEFLCYETNVLSAYFPSILKILAWNPRSFVSDFCEIIPAMLSPATAMEIFHALLDLPCMTASLEVVDKVKVVDPTSTTSPIGVDHEPTNSADAFKSPLFRPMFNFFTRVEGGHGDTINRYRMIKSSWVSDTKTL</sequence>
<evidence type="ECO:0000313" key="4">
    <source>
        <dbReference type="EMBL" id="KAL3877708.1"/>
    </source>
</evidence>
<evidence type="ECO:0000313" key="5">
    <source>
        <dbReference type="Proteomes" id="UP001634394"/>
    </source>
</evidence>
<dbReference type="PANTHER" id="PTHR46488">
    <property type="entry name" value="AP-5 COMPLEX SUBUNIT ZETA-1"/>
    <property type="match status" value="1"/>
</dbReference>
<evidence type="ECO:0000259" key="1">
    <source>
        <dbReference type="Pfam" id="PF14764"/>
    </source>
</evidence>
<dbReference type="EMBL" id="JBJQND010000005">
    <property type="protein sequence ID" value="KAL3877708.1"/>
    <property type="molecule type" value="Genomic_DNA"/>
</dbReference>
<feature type="domain" description="AP-5 complex subunit zeta-1 C-terminal TPR" evidence="3">
    <location>
        <begin position="444"/>
        <end position="536"/>
    </location>
</feature>
<dbReference type="InterPro" id="IPR056857">
    <property type="entry name" value="TPR_AP5Z1_N"/>
</dbReference>
<proteinExistence type="predicted"/>
<dbReference type="InterPro" id="IPR056856">
    <property type="entry name" value="TPR_AP5Z1_C"/>
</dbReference>
<dbReference type="InterPro" id="IPR028222">
    <property type="entry name" value="AP5Z1"/>
</dbReference>
<dbReference type="Pfam" id="PF25153">
    <property type="entry name" value="TPR_AP5Z1"/>
    <property type="match status" value="1"/>
</dbReference>
<evidence type="ECO:0000259" key="3">
    <source>
        <dbReference type="Pfam" id="PF25154"/>
    </source>
</evidence>
<dbReference type="Proteomes" id="UP001634394">
    <property type="component" value="Unassembled WGS sequence"/>
</dbReference>
<evidence type="ECO:0008006" key="6">
    <source>
        <dbReference type="Google" id="ProtNLM"/>
    </source>
</evidence>
<name>A0ABD3WYN1_SINWO</name>
<organism evidence="4 5">
    <name type="scientific">Sinanodonta woodiana</name>
    <name type="common">Chinese pond mussel</name>
    <name type="synonym">Anodonta woodiana</name>
    <dbReference type="NCBI Taxonomy" id="1069815"/>
    <lineage>
        <taxon>Eukaryota</taxon>
        <taxon>Metazoa</taxon>
        <taxon>Spiralia</taxon>
        <taxon>Lophotrochozoa</taxon>
        <taxon>Mollusca</taxon>
        <taxon>Bivalvia</taxon>
        <taxon>Autobranchia</taxon>
        <taxon>Heteroconchia</taxon>
        <taxon>Palaeoheterodonta</taxon>
        <taxon>Unionida</taxon>
        <taxon>Unionoidea</taxon>
        <taxon>Unionidae</taxon>
        <taxon>Unioninae</taxon>
        <taxon>Sinanodonta</taxon>
    </lineage>
</organism>
<accession>A0ABD3WYN1</accession>
<protein>
    <recommendedName>
        <fullName evidence="6">AP-5 complex subunit zeta-1</fullName>
    </recommendedName>
</protein>
<dbReference type="PANTHER" id="PTHR46488:SF1">
    <property type="entry name" value="AP-5 COMPLEX SUBUNIT ZETA-1"/>
    <property type="match status" value="1"/>
</dbReference>
<feature type="domain" description="AP-5 complex subunit zeta-1 N-terminal TPR" evidence="2">
    <location>
        <begin position="7"/>
        <end position="272"/>
    </location>
</feature>
<dbReference type="Pfam" id="PF25154">
    <property type="entry name" value="TPR_AP5Z1_C"/>
    <property type="match status" value="1"/>
</dbReference>
<gene>
    <name evidence="4" type="ORF">ACJMK2_035374</name>
</gene>